<dbReference type="Proteomes" id="UP000460298">
    <property type="component" value="Unassembled WGS sequence"/>
</dbReference>
<organism evidence="1 2">
    <name type="scientific">Leptonema illini</name>
    <dbReference type="NCBI Taxonomy" id="183"/>
    <lineage>
        <taxon>Bacteria</taxon>
        <taxon>Pseudomonadati</taxon>
        <taxon>Spirochaetota</taxon>
        <taxon>Spirochaetia</taxon>
        <taxon>Leptospirales</taxon>
        <taxon>Leptospiraceae</taxon>
        <taxon>Leptonema</taxon>
    </lineage>
</organism>
<dbReference type="EMBL" id="WBUI01000030">
    <property type="protein sequence ID" value="KAB2929521.1"/>
    <property type="molecule type" value="Genomic_DNA"/>
</dbReference>
<evidence type="ECO:0000313" key="2">
    <source>
        <dbReference type="Proteomes" id="UP000460298"/>
    </source>
</evidence>
<gene>
    <name evidence="1" type="ORF">F9K24_19620</name>
</gene>
<evidence type="ECO:0000313" key="1">
    <source>
        <dbReference type="EMBL" id="KAB2929521.1"/>
    </source>
</evidence>
<comment type="caution">
    <text evidence="1">The sequence shown here is derived from an EMBL/GenBank/DDBJ whole genome shotgun (WGS) entry which is preliminary data.</text>
</comment>
<reference evidence="1 2" key="1">
    <citation type="submission" date="2019-10" db="EMBL/GenBank/DDBJ databases">
        <title>Extracellular Electron Transfer in a Candidatus Methanoperedens spp. Enrichment Culture.</title>
        <authorList>
            <person name="Berger S."/>
            <person name="Rangel Shaw D."/>
            <person name="Berben T."/>
            <person name="In 'T Zandt M."/>
            <person name="Frank J."/>
            <person name="Reimann J."/>
            <person name="Jetten M.S.M."/>
            <person name="Welte C.U."/>
        </authorList>
    </citation>
    <scope>NUCLEOTIDE SEQUENCE [LARGE SCALE GENOMIC DNA]</scope>
    <source>
        <strain evidence="1">SB12</strain>
    </source>
</reference>
<dbReference type="Pfam" id="PF13316">
    <property type="entry name" value="DUF4087"/>
    <property type="match status" value="1"/>
</dbReference>
<accession>A0A833GY88</accession>
<proteinExistence type="predicted"/>
<dbReference type="AlphaFoldDB" id="A0A833GY88"/>
<sequence>MACKSEAEEDLSRLSVLWKMERRCGWIDNPTPGNWWIEDSEGSWTISAQGGYQADGEMPDFESSWVRTNGFYGYGCGCMTAQVDRKTKRIIRYKDVKVLPLQRCQSDKKLKKR</sequence>
<dbReference type="InterPro" id="IPR025145">
    <property type="entry name" value="DUF4087"/>
</dbReference>
<name>A0A833GY88_9LEPT</name>
<protein>
    <submittedName>
        <fullName evidence="1">DUF4087 domain-containing protein</fullName>
    </submittedName>
</protein>